<name>A0A9J5WAI4_SOLCO</name>
<keyword evidence="2" id="KW-1133">Transmembrane helix</keyword>
<accession>A0A9J5WAI4</accession>
<dbReference type="PANTHER" id="PTHR34774">
    <property type="entry name" value="EPHRIN-A3 PROTEIN"/>
    <property type="match status" value="1"/>
</dbReference>
<dbReference type="EMBL" id="JACXVP010000012">
    <property type="protein sequence ID" value="KAG5572549.1"/>
    <property type="molecule type" value="Genomic_DNA"/>
</dbReference>
<protein>
    <submittedName>
        <fullName evidence="3">Uncharacterized protein</fullName>
    </submittedName>
</protein>
<evidence type="ECO:0000313" key="3">
    <source>
        <dbReference type="EMBL" id="KAG5572549.1"/>
    </source>
</evidence>
<dbReference type="Proteomes" id="UP000824120">
    <property type="component" value="Chromosome 12"/>
</dbReference>
<evidence type="ECO:0000313" key="4">
    <source>
        <dbReference type="Proteomes" id="UP000824120"/>
    </source>
</evidence>
<dbReference type="OrthoDB" id="2019292at2759"/>
<keyword evidence="4" id="KW-1185">Reference proteome</keyword>
<dbReference type="AlphaFoldDB" id="A0A9J5WAI4"/>
<feature type="transmembrane region" description="Helical" evidence="2">
    <location>
        <begin position="48"/>
        <end position="68"/>
    </location>
</feature>
<keyword evidence="2" id="KW-0812">Transmembrane</keyword>
<gene>
    <name evidence="3" type="ORF">H5410_062315</name>
</gene>
<sequence length="227" mass="25439">MVLEVNISSPHRRSQSQTAFSTSSSFKRQQSRGDEFGSCSTLLQRHRFLLTALSLLACLCTIYLYFAVTLGAVDSCSGLKGTQKAACYVEHGKTSMEREQVKKNVLAKSMSLDAATTQFIAKHTLRLDRYRHLIPISHKLMGFFLTRKGHVGAKKVQSYTRKQKKSECKNKLYKMYNSWGRGLFGKKERSTIQISCLIYQTEQHTCHGLSQSSGIGQAPNHAPITAP</sequence>
<comment type="caution">
    <text evidence="3">The sequence shown here is derived from an EMBL/GenBank/DDBJ whole genome shotgun (WGS) entry which is preliminary data.</text>
</comment>
<keyword evidence="2" id="KW-0472">Membrane</keyword>
<dbReference type="PANTHER" id="PTHR34774:SF1">
    <property type="entry name" value="EPHRIN-A3 PROTEIN"/>
    <property type="match status" value="1"/>
</dbReference>
<proteinExistence type="predicted"/>
<evidence type="ECO:0000256" key="1">
    <source>
        <dbReference type="SAM" id="MobiDB-lite"/>
    </source>
</evidence>
<organism evidence="3 4">
    <name type="scientific">Solanum commersonii</name>
    <name type="common">Commerson's wild potato</name>
    <name type="synonym">Commerson's nightshade</name>
    <dbReference type="NCBI Taxonomy" id="4109"/>
    <lineage>
        <taxon>Eukaryota</taxon>
        <taxon>Viridiplantae</taxon>
        <taxon>Streptophyta</taxon>
        <taxon>Embryophyta</taxon>
        <taxon>Tracheophyta</taxon>
        <taxon>Spermatophyta</taxon>
        <taxon>Magnoliopsida</taxon>
        <taxon>eudicotyledons</taxon>
        <taxon>Gunneridae</taxon>
        <taxon>Pentapetalae</taxon>
        <taxon>asterids</taxon>
        <taxon>lamiids</taxon>
        <taxon>Solanales</taxon>
        <taxon>Solanaceae</taxon>
        <taxon>Solanoideae</taxon>
        <taxon>Solaneae</taxon>
        <taxon>Solanum</taxon>
    </lineage>
</organism>
<feature type="compositionally biased region" description="Low complexity" evidence="1">
    <location>
        <begin position="15"/>
        <end position="26"/>
    </location>
</feature>
<feature type="region of interest" description="Disordered" evidence="1">
    <location>
        <begin position="1"/>
        <end position="33"/>
    </location>
</feature>
<reference evidence="3 4" key="1">
    <citation type="submission" date="2020-09" db="EMBL/GenBank/DDBJ databases">
        <title>De no assembly of potato wild relative species, Solanum commersonii.</title>
        <authorList>
            <person name="Cho K."/>
        </authorList>
    </citation>
    <scope>NUCLEOTIDE SEQUENCE [LARGE SCALE GENOMIC DNA]</scope>
    <source>
        <strain evidence="3">LZ3.2</strain>
        <tissue evidence="3">Leaf</tissue>
    </source>
</reference>
<evidence type="ECO:0000256" key="2">
    <source>
        <dbReference type="SAM" id="Phobius"/>
    </source>
</evidence>